<accession>A0ABY5KPQ0</accession>
<dbReference type="SUPFAM" id="SSF56059">
    <property type="entry name" value="Glutathione synthetase ATP-binding domain-like"/>
    <property type="match status" value="1"/>
</dbReference>
<dbReference type="PANTHER" id="PTHR43585">
    <property type="entry name" value="FUMIPYRROLE BIOSYNTHESIS PROTEIN C"/>
    <property type="match status" value="1"/>
</dbReference>
<dbReference type="EMBL" id="CP101987">
    <property type="protein sequence ID" value="UUI71441.1"/>
    <property type="molecule type" value="Genomic_DNA"/>
</dbReference>
<organism evidence="6 7">
    <name type="scientific">Cellulomonas xiejunii</name>
    <dbReference type="NCBI Taxonomy" id="2968083"/>
    <lineage>
        <taxon>Bacteria</taxon>
        <taxon>Bacillati</taxon>
        <taxon>Actinomycetota</taxon>
        <taxon>Actinomycetes</taxon>
        <taxon>Micrococcales</taxon>
        <taxon>Cellulomonadaceae</taxon>
        <taxon>Cellulomonas</taxon>
    </lineage>
</organism>
<evidence type="ECO:0000256" key="3">
    <source>
        <dbReference type="ARBA" id="ARBA00022840"/>
    </source>
</evidence>
<dbReference type="Proteomes" id="UP001316384">
    <property type="component" value="Chromosome"/>
</dbReference>
<evidence type="ECO:0000313" key="7">
    <source>
        <dbReference type="Proteomes" id="UP001316384"/>
    </source>
</evidence>
<evidence type="ECO:0000256" key="4">
    <source>
        <dbReference type="PROSITE-ProRule" id="PRU00409"/>
    </source>
</evidence>
<dbReference type="Gene3D" id="3.30.470.20">
    <property type="entry name" value="ATP-grasp fold, B domain"/>
    <property type="match status" value="1"/>
</dbReference>
<dbReference type="InterPro" id="IPR013815">
    <property type="entry name" value="ATP_grasp_subdomain_1"/>
</dbReference>
<evidence type="ECO:0000259" key="5">
    <source>
        <dbReference type="PROSITE" id="PS50975"/>
    </source>
</evidence>
<dbReference type="InterPro" id="IPR052032">
    <property type="entry name" value="ATP-dep_AA_Ligase"/>
</dbReference>
<keyword evidence="3 4" id="KW-0067">ATP-binding</keyword>
<evidence type="ECO:0000313" key="6">
    <source>
        <dbReference type="EMBL" id="UUI71441.1"/>
    </source>
</evidence>
<dbReference type="RefSeq" id="WP_227575275.1">
    <property type="nucleotide sequence ID" value="NZ_CP101987.1"/>
</dbReference>
<protein>
    <recommendedName>
        <fullName evidence="5">ATP-grasp domain-containing protein</fullName>
    </recommendedName>
</protein>
<dbReference type="InterPro" id="IPR011761">
    <property type="entry name" value="ATP-grasp"/>
</dbReference>
<proteinExistence type="predicted"/>
<dbReference type="PROSITE" id="PS50975">
    <property type="entry name" value="ATP_GRASP"/>
    <property type="match status" value="1"/>
</dbReference>
<dbReference type="Gene3D" id="3.40.50.20">
    <property type="match status" value="1"/>
</dbReference>
<reference evidence="6 7" key="1">
    <citation type="submission" date="2022-07" db="EMBL/GenBank/DDBJ databases">
        <title>Novel species in genus cellulomonas.</title>
        <authorList>
            <person name="Ye L."/>
        </authorList>
    </citation>
    <scope>NUCLEOTIDE SEQUENCE [LARGE SCALE GENOMIC DNA]</scope>
    <source>
        <strain evidence="7">zg-B89</strain>
    </source>
</reference>
<gene>
    <name evidence="6" type="ORF">NP048_16855</name>
</gene>
<keyword evidence="1" id="KW-0436">Ligase</keyword>
<sequence>MTVTTTTLGRDTTATRAAVADPSAGSLNGRPRVFVLHSLQPLTTDPAQAFPPDRFEVVVLTDADPATVLREDVDTAVEQVVHAGRDEWESIVRSAPGAEVVSNDEYCLVECARLRAATGLPARHPAHLDGYRDKVLMKRGLEAAGVPVPRHLTFEPAVTSSRAVADHVVASVGLPAVVKPRREANSRGVEVLTDVDAVLGWLARHDGEAGWQVDEFVDGDLGHVNALVRQGDVRPVQAGRYLGPLLGFERGRVLGGWTLPADSPQAVAAHELNERVVAALGSDGDFVVHTEFATTPDGRLVVLETAARAPGAAVSELAHVHAGIQLEVAHLRLQAGLPVPEPACTAGHHAGWLWLPVMPGQRWGGVPEVVRDLGSDVEVHVFRVGRDGNTGADVRLGAAALLTSTDPGALAHDVDVLRRAPWFGAAEA</sequence>
<evidence type="ECO:0000256" key="2">
    <source>
        <dbReference type="ARBA" id="ARBA00022741"/>
    </source>
</evidence>
<keyword evidence="7" id="KW-1185">Reference proteome</keyword>
<dbReference type="Gene3D" id="3.30.1490.20">
    <property type="entry name" value="ATP-grasp fold, A domain"/>
    <property type="match status" value="1"/>
</dbReference>
<evidence type="ECO:0000256" key="1">
    <source>
        <dbReference type="ARBA" id="ARBA00022598"/>
    </source>
</evidence>
<feature type="domain" description="ATP-grasp" evidence="5">
    <location>
        <begin position="138"/>
        <end position="335"/>
    </location>
</feature>
<keyword evidence="2 4" id="KW-0547">Nucleotide-binding</keyword>
<dbReference type="PANTHER" id="PTHR43585:SF2">
    <property type="entry name" value="ATP-GRASP ENZYME FSQD"/>
    <property type="match status" value="1"/>
</dbReference>
<name>A0ABY5KPQ0_9CELL</name>